<dbReference type="NCBIfam" id="TIGR02989">
    <property type="entry name" value="Sig-70_gvs1"/>
    <property type="match status" value="1"/>
</dbReference>
<dbReference type="EMBL" id="CP036271">
    <property type="protein sequence ID" value="QDT53301.1"/>
    <property type="molecule type" value="Genomic_DNA"/>
</dbReference>
<keyword evidence="2" id="KW-0731">Sigma factor</keyword>
<dbReference type="InterPro" id="IPR039425">
    <property type="entry name" value="RNA_pol_sigma-70-like"/>
</dbReference>
<dbReference type="InterPro" id="IPR013325">
    <property type="entry name" value="RNA_pol_sigma_r2"/>
</dbReference>
<evidence type="ECO:0000313" key="5">
    <source>
        <dbReference type="EMBL" id="QDT53301.1"/>
    </source>
</evidence>
<protein>
    <submittedName>
        <fullName evidence="5">RNA polymerase sigma factor</fullName>
    </submittedName>
</protein>
<dbReference type="PANTHER" id="PTHR43133:SF51">
    <property type="entry name" value="RNA POLYMERASE SIGMA FACTOR"/>
    <property type="match status" value="1"/>
</dbReference>
<dbReference type="InParanoid" id="A0A517SAY6"/>
<dbReference type="OrthoDB" id="6383365at2"/>
<dbReference type="GO" id="GO:0006352">
    <property type="term" value="P:DNA-templated transcription initiation"/>
    <property type="evidence" value="ECO:0007669"/>
    <property type="project" value="InterPro"/>
</dbReference>
<dbReference type="RefSeq" id="WP_145028403.1">
    <property type="nucleotide sequence ID" value="NZ_CP036271.1"/>
</dbReference>
<name>A0A517SAY6_9PLAN</name>
<gene>
    <name evidence="5" type="ORF">Pan44_13170</name>
</gene>
<dbReference type="AlphaFoldDB" id="A0A517SAY6"/>
<proteinExistence type="predicted"/>
<dbReference type="InterPro" id="IPR014331">
    <property type="entry name" value="RNA_pol_sigma70_ECF_RHOBA"/>
</dbReference>
<dbReference type="NCBIfam" id="TIGR02937">
    <property type="entry name" value="sigma70-ECF"/>
    <property type="match status" value="1"/>
</dbReference>
<accession>A0A517SAY6</accession>
<reference evidence="5 6" key="1">
    <citation type="submission" date="2019-02" db="EMBL/GenBank/DDBJ databases">
        <title>Deep-cultivation of Planctomycetes and their phenomic and genomic characterization uncovers novel biology.</title>
        <authorList>
            <person name="Wiegand S."/>
            <person name="Jogler M."/>
            <person name="Boedeker C."/>
            <person name="Pinto D."/>
            <person name="Vollmers J."/>
            <person name="Rivas-Marin E."/>
            <person name="Kohn T."/>
            <person name="Peeters S.H."/>
            <person name="Heuer A."/>
            <person name="Rast P."/>
            <person name="Oberbeckmann S."/>
            <person name="Bunk B."/>
            <person name="Jeske O."/>
            <person name="Meyerdierks A."/>
            <person name="Storesund J.E."/>
            <person name="Kallscheuer N."/>
            <person name="Luecker S."/>
            <person name="Lage O.M."/>
            <person name="Pohl T."/>
            <person name="Merkel B.J."/>
            <person name="Hornburger P."/>
            <person name="Mueller R.-W."/>
            <person name="Bruemmer F."/>
            <person name="Labrenz M."/>
            <person name="Spormann A.M."/>
            <person name="Op den Camp H."/>
            <person name="Overmann J."/>
            <person name="Amann R."/>
            <person name="Jetten M.S.M."/>
            <person name="Mascher T."/>
            <person name="Medema M.H."/>
            <person name="Devos D.P."/>
            <person name="Kaster A.-K."/>
            <person name="Ovreas L."/>
            <person name="Rohde M."/>
            <person name="Galperin M.Y."/>
            <person name="Jogler C."/>
        </authorList>
    </citation>
    <scope>NUCLEOTIDE SEQUENCE [LARGE SCALE GENOMIC DNA]</scope>
    <source>
        <strain evidence="5 6">Pan44</strain>
    </source>
</reference>
<dbReference type="Gene3D" id="1.10.1740.10">
    <property type="match status" value="1"/>
</dbReference>
<evidence type="ECO:0000256" key="1">
    <source>
        <dbReference type="ARBA" id="ARBA00023015"/>
    </source>
</evidence>
<sequence>MRRRFADTAETSLPVVDGFEEGVSSGEEARQAEFLGLYTRNYRSVYGLLLAFVADPAAADDLMQQTSMLLWAKYSEFDGEGEAPHEEFGRWARTIARNVARNFRRLQHSRPVIFDDDLLAKIAWTRAAADELLELRRGALKSCLKHLPAADAALLQACYGGNSNPAEQAAGSGRTRDAVYKALRRIRVRLYRCVSHRLHQEER</sequence>
<evidence type="ECO:0000259" key="4">
    <source>
        <dbReference type="Pfam" id="PF04542"/>
    </source>
</evidence>
<feature type="domain" description="RNA polymerase sigma-70 region 2" evidence="4">
    <location>
        <begin position="37"/>
        <end position="107"/>
    </location>
</feature>
<keyword evidence="1" id="KW-0805">Transcription regulation</keyword>
<dbReference type="Pfam" id="PF04542">
    <property type="entry name" value="Sigma70_r2"/>
    <property type="match status" value="1"/>
</dbReference>
<dbReference type="Proteomes" id="UP000315700">
    <property type="component" value="Chromosome"/>
</dbReference>
<organism evidence="5 6">
    <name type="scientific">Caulifigura coniformis</name>
    <dbReference type="NCBI Taxonomy" id="2527983"/>
    <lineage>
        <taxon>Bacteria</taxon>
        <taxon>Pseudomonadati</taxon>
        <taxon>Planctomycetota</taxon>
        <taxon>Planctomycetia</taxon>
        <taxon>Planctomycetales</taxon>
        <taxon>Planctomycetaceae</taxon>
        <taxon>Caulifigura</taxon>
    </lineage>
</organism>
<dbReference type="KEGG" id="ccos:Pan44_13170"/>
<evidence type="ECO:0000313" key="6">
    <source>
        <dbReference type="Proteomes" id="UP000315700"/>
    </source>
</evidence>
<keyword evidence="6" id="KW-1185">Reference proteome</keyword>
<dbReference type="PANTHER" id="PTHR43133">
    <property type="entry name" value="RNA POLYMERASE ECF-TYPE SIGMA FACTO"/>
    <property type="match status" value="1"/>
</dbReference>
<dbReference type="InterPro" id="IPR014284">
    <property type="entry name" value="RNA_pol_sigma-70_dom"/>
</dbReference>
<keyword evidence="3" id="KW-0804">Transcription</keyword>
<evidence type="ECO:0000256" key="2">
    <source>
        <dbReference type="ARBA" id="ARBA00023082"/>
    </source>
</evidence>
<dbReference type="InterPro" id="IPR007627">
    <property type="entry name" value="RNA_pol_sigma70_r2"/>
</dbReference>
<evidence type="ECO:0000256" key="3">
    <source>
        <dbReference type="ARBA" id="ARBA00023163"/>
    </source>
</evidence>
<dbReference type="GO" id="GO:0016987">
    <property type="term" value="F:sigma factor activity"/>
    <property type="evidence" value="ECO:0007669"/>
    <property type="project" value="UniProtKB-KW"/>
</dbReference>
<dbReference type="SUPFAM" id="SSF88946">
    <property type="entry name" value="Sigma2 domain of RNA polymerase sigma factors"/>
    <property type="match status" value="1"/>
</dbReference>